<dbReference type="RefSeq" id="WP_143027181.1">
    <property type="nucleotide sequence ID" value="NZ_FNAP01000009.1"/>
</dbReference>
<accession>A0A1G7ELR1</accession>
<evidence type="ECO:0000313" key="2">
    <source>
        <dbReference type="Proteomes" id="UP000199412"/>
    </source>
</evidence>
<name>A0A1G7ELR1_9PROT</name>
<keyword evidence="2" id="KW-1185">Reference proteome</keyword>
<proteinExistence type="predicted"/>
<sequence>MTVFNPHNTKFPPPHLNITKLLVADDGANKTGFETRAKAKAERQRRVKMLRKHGSREAIAVANRIGGCNPSSPCLSPACPVCMGRTRIWLFEQMATIWPIDSPSTLNNLKAVTLIHEDWRVPAGKLHTISAKQMIDQLRQQLRRAGAGFTTVIAAIHGDFDDDNNFWRLHFHLIVDGLTPDAEKTLRNKHYKRTSMIYRPIKVQAIRNPVSQYSYIMKSYWPQKNRYWDNSGSVRNRGSRIREPCHSEYLSWLNDIGLTDQLFFMGLRRRGNELRLTALSS</sequence>
<protein>
    <submittedName>
        <fullName evidence="1">Uncharacterized protein</fullName>
    </submittedName>
</protein>
<dbReference type="Proteomes" id="UP000199412">
    <property type="component" value="Unassembled WGS sequence"/>
</dbReference>
<dbReference type="STRING" id="69960.SAMN05421720_109123"/>
<reference evidence="1 2" key="1">
    <citation type="submission" date="2016-10" db="EMBL/GenBank/DDBJ databases">
        <authorList>
            <person name="de Groot N.N."/>
        </authorList>
    </citation>
    <scope>NUCLEOTIDE SEQUENCE [LARGE SCALE GENOMIC DNA]</scope>
    <source>
        <strain evidence="1 2">ATCC 700224</strain>
    </source>
</reference>
<organism evidence="1 2">
    <name type="scientific">Rhodospira trueperi</name>
    <dbReference type="NCBI Taxonomy" id="69960"/>
    <lineage>
        <taxon>Bacteria</taxon>
        <taxon>Pseudomonadati</taxon>
        <taxon>Pseudomonadota</taxon>
        <taxon>Alphaproteobacteria</taxon>
        <taxon>Rhodospirillales</taxon>
        <taxon>Rhodospirillaceae</taxon>
        <taxon>Rhodospira</taxon>
    </lineage>
</organism>
<evidence type="ECO:0000313" key="1">
    <source>
        <dbReference type="EMBL" id="SDE64537.1"/>
    </source>
</evidence>
<dbReference type="OrthoDB" id="7503582at2"/>
<dbReference type="AlphaFoldDB" id="A0A1G7ELR1"/>
<dbReference type="EMBL" id="FNAP01000009">
    <property type="protein sequence ID" value="SDE64537.1"/>
    <property type="molecule type" value="Genomic_DNA"/>
</dbReference>
<gene>
    <name evidence="1" type="ORF">SAMN05421720_109123</name>
</gene>